<organism evidence="2 3">
    <name type="scientific">Kitasatospora xanthocidica</name>
    <dbReference type="NCBI Taxonomy" id="83382"/>
    <lineage>
        <taxon>Bacteria</taxon>
        <taxon>Bacillati</taxon>
        <taxon>Actinomycetota</taxon>
        <taxon>Actinomycetes</taxon>
        <taxon>Kitasatosporales</taxon>
        <taxon>Streptomycetaceae</taxon>
        <taxon>Kitasatospora</taxon>
    </lineage>
</organism>
<dbReference type="PRINTS" id="PR00775">
    <property type="entry name" value="HEATSHOCK90"/>
</dbReference>
<dbReference type="InterPro" id="IPR036890">
    <property type="entry name" value="HATPase_C_sf"/>
</dbReference>
<dbReference type="Pfam" id="PF00149">
    <property type="entry name" value="Metallophos"/>
    <property type="match status" value="1"/>
</dbReference>
<dbReference type="SUPFAM" id="SSF55874">
    <property type="entry name" value="ATPase domain of HSP90 chaperone/DNA topoisomerase II/histidine kinase"/>
    <property type="match status" value="1"/>
</dbReference>
<dbReference type="GO" id="GO:0016787">
    <property type="term" value="F:hydrolase activity"/>
    <property type="evidence" value="ECO:0007669"/>
    <property type="project" value="InterPro"/>
</dbReference>
<gene>
    <name evidence="2" type="ORF">DR950_08670</name>
</gene>
<feature type="domain" description="Calcineurin-like phosphoesterase" evidence="1">
    <location>
        <begin position="9"/>
        <end position="246"/>
    </location>
</feature>
<evidence type="ECO:0000313" key="2">
    <source>
        <dbReference type="EMBL" id="RGD57848.1"/>
    </source>
</evidence>
<dbReference type="InterPro" id="IPR051158">
    <property type="entry name" value="Metallophosphoesterase_sf"/>
</dbReference>
<proteinExistence type="predicted"/>
<dbReference type="Pfam" id="PF13589">
    <property type="entry name" value="HATPase_c_3"/>
    <property type="match status" value="1"/>
</dbReference>
<dbReference type="PANTHER" id="PTHR31302">
    <property type="entry name" value="TRANSMEMBRANE PROTEIN WITH METALLOPHOSPHOESTERASE DOMAIN-RELATED"/>
    <property type="match status" value="1"/>
</dbReference>
<comment type="caution">
    <text evidence="2">The sequence shown here is derived from an EMBL/GenBank/DDBJ whole genome shotgun (WGS) entry which is preliminary data.</text>
</comment>
<sequence>MVRGGLSWWQLSDLHWPADPSTELKRYIENLVRHLRESAGASGRPDFVVFTGDIAYSGQSKEYDSVSEHLIAPLRDLLGDDVPLLFVPGNHDMDRDEALIKQSRLVTDLADPAAVDAFLGNPRNRVNFADPFRNYSDFVAQWGPAGTDDAYRWTHTIAAANHKLTILGLNSAWAGFYHATDAPTESDRGRLLLSIDQTPEPAEDADFTLFAQHHPFEWLHEDICDPAVQSLRRNYQVGLFGHVHSPRELGQLSSPHSTVLRVPSMLLFGRPHGDDSTRYARGYSVGGIDFATGECQVRYFRYDGVYSQSFVEFTDVYADGGRPPTAVLKPRRSGGDSAARPGTGARSRFGNALPEIVRLRERVPELSDCGREIRHSLDALQASVELVDRHGGLAPYLLDSPAFAFAYVLAELSVVRTWAAGGVQAQADFGVASRLKEDVASLAAVEPAGAADLTELLRVVDHVSVAEPSRIRTVGDLRRAPAAKAFAYLWGLARLAQLLDTPGLIDGTGTADQRGRNVLSVHEAPNSGDVLVFDLAATERHTFHLASEAMHSVRRYFTELDDLWRKWQLIHPLLRFELDTPNWVDRSMNHHEIRVDPRPVTEILMGRALYGDRQHVWLRELIQNAVDATAMRAKRGEADYTPAVHVERQSEYVVVIRDNGIGMTYQQVVNQLSVLGRSGWRSSAEAQQPTDMPAFFGRFGIGFASVFSAAAKVDVRTRTSGSRPIDGVLVQFTAPDRPFYTDFTTCDIGTEITVTLTAPLKASQFKAALQELFAYLPDILHVSPTPGIPNSLASFSAVGRHGNALAGWTVLTREGRTQLGAHEASFKVELLHDPQPHRRKGGRDAEKPKFSTIGFTSLTFSTDGVRISERKALRPSKNGDSTRYYPDQRDLHLNGVYVTIDFARDHAPVLASRNELTATDDLQEEIEQLLIQEVVRLVPGLVRAAATKARTAEGKRRVIVRALADSFRSSFSHRHRGYGNPFHNVPELNKACTEEYLASCPVQVQSADGTIQHIPLSEVDPRVCTLAVAEHLTDTPVFHAFVRAQQIEQWLVAMDAGELALLTQAWPHDDALRPFRQTSQLTEDFQLVLPELRVGNLWRLLRSDYALSESIAFGPSLSLALPNQGGARSVSRAQGVERRRAETSPVERPRVFLNFTHPVIRSLQEYLDRSDHGPSADRDVTAVLDRICEQVIDETRITVKRSRWRLIQEELTRLTGDNFTHLAVEDL</sequence>
<dbReference type="Gene3D" id="3.60.21.10">
    <property type="match status" value="1"/>
</dbReference>
<keyword evidence="3" id="KW-1185">Reference proteome</keyword>
<dbReference type="SUPFAM" id="SSF56300">
    <property type="entry name" value="Metallo-dependent phosphatases"/>
    <property type="match status" value="1"/>
</dbReference>
<reference evidence="2 3" key="1">
    <citation type="submission" date="2018-08" db="EMBL/GenBank/DDBJ databases">
        <title>Diversity &amp; Physiological Properties of Lignin-Decomposing Actinobacteria from Soil.</title>
        <authorList>
            <person name="Roh S.G."/>
            <person name="Kim S.B."/>
        </authorList>
    </citation>
    <scope>NUCLEOTIDE SEQUENCE [LARGE SCALE GENOMIC DNA]</scope>
    <source>
        <strain evidence="2 3">MMS17-GH009</strain>
    </source>
</reference>
<dbReference type="AlphaFoldDB" id="A0A372ZPM4"/>
<dbReference type="InterPro" id="IPR004843">
    <property type="entry name" value="Calcineurin-like_PHP"/>
</dbReference>
<dbReference type="EMBL" id="QVIG01000001">
    <property type="protein sequence ID" value="RGD57848.1"/>
    <property type="molecule type" value="Genomic_DNA"/>
</dbReference>
<evidence type="ECO:0000313" key="3">
    <source>
        <dbReference type="Proteomes" id="UP000263377"/>
    </source>
</evidence>
<name>A0A372ZPM4_9ACTN</name>
<protein>
    <recommendedName>
        <fullName evidence="1">Calcineurin-like phosphoesterase domain-containing protein</fullName>
    </recommendedName>
</protein>
<accession>A0A372ZPM4</accession>
<dbReference type="Gene3D" id="3.30.565.10">
    <property type="entry name" value="Histidine kinase-like ATPase, C-terminal domain"/>
    <property type="match status" value="1"/>
</dbReference>
<dbReference type="Proteomes" id="UP000263377">
    <property type="component" value="Unassembled WGS sequence"/>
</dbReference>
<dbReference type="InterPro" id="IPR029052">
    <property type="entry name" value="Metallo-depent_PP-like"/>
</dbReference>
<dbReference type="PANTHER" id="PTHR31302:SF0">
    <property type="entry name" value="TRANSMEMBRANE PROTEIN WITH METALLOPHOSPHOESTERASE DOMAIN"/>
    <property type="match status" value="1"/>
</dbReference>
<dbReference type="InterPro" id="IPR020575">
    <property type="entry name" value="Hsp90_N"/>
</dbReference>
<evidence type="ECO:0000259" key="1">
    <source>
        <dbReference type="Pfam" id="PF00149"/>
    </source>
</evidence>